<keyword evidence="2" id="KW-0472">Membrane</keyword>
<name>A0ABS2UXH3_9ACTN</name>
<feature type="region of interest" description="Disordered" evidence="1">
    <location>
        <begin position="292"/>
        <end position="332"/>
    </location>
</feature>
<dbReference type="RefSeq" id="WP_205375997.1">
    <property type="nucleotide sequence ID" value="NZ_JAFEJA010000001.1"/>
</dbReference>
<dbReference type="Proteomes" id="UP000664109">
    <property type="component" value="Unassembled WGS sequence"/>
</dbReference>
<protein>
    <recommendedName>
        <fullName evidence="5">DUF2637 domain-containing protein</fullName>
    </recommendedName>
</protein>
<feature type="transmembrane region" description="Helical" evidence="2">
    <location>
        <begin position="70"/>
        <end position="92"/>
    </location>
</feature>
<reference evidence="3 4" key="1">
    <citation type="journal article" date="2016" name="Arch. Microbiol.">
        <title>Streptomyces zhihengii sp. nov., isolated from rhizospheric soil of Psammosilene tunicoides.</title>
        <authorList>
            <person name="Huang M.J."/>
            <person name="Fei J.J."/>
            <person name="Salam N."/>
            <person name="Kim C.J."/>
            <person name="Hozzein W.N."/>
            <person name="Xiao M."/>
            <person name="Huang H.Q."/>
            <person name="Li W.J."/>
        </authorList>
    </citation>
    <scope>NUCLEOTIDE SEQUENCE [LARGE SCALE GENOMIC DNA]</scope>
    <source>
        <strain evidence="3 4">YIM T102</strain>
    </source>
</reference>
<evidence type="ECO:0000313" key="3">
    <source>
        <dbReference type="EMBL" id="MBM9622235.1"/>
    </source>
</evidence>
<evidence type="ECO:0000256" key="2">
    <source>
        <dbReference type="SAM" id="Phobius"/>
    </source>
</evidence>
<evidence type="ECO:0000256" key="1">
    <source>
        <dbReference type="SAM" id="MobiDB-lite"/>
    </source>
</evidence>
<evidence type="ECO:0008006" key="5">
    <source>
        <dbReference type="Google" id="ProtNLM"/>
    </source>
</evidence>
<keyword evidence="4" id="KW-1185">Reference proteome</keyword>
<keyword evidence="2" id="KW-0812">Transmembrane</keyword>
<dbReference type="EMBL" id="JAFEJA010000001">
    <property type="protein sequence ID" value="MBM9622235.1"/>
    <property type="molecule type" value="Genomic_DNA"/>
</dbReference>
<feature type="region of interest" description="Disordered" evidence="1">
    <location>
        <begin position="29"/>
        <end position="58"/>
    </location>
</feature>
<feature type="transmembrane region" description="Helical" evidence="2">
    <location>
        <begin position="165"/>
        <end position="182"/>
    </location>
</feature>
<accession>A0ABS2UXH3</accession>
<evidence type="ECO:0000313" key="4">
    <source>
        <dbReference type="Proteomes" id="UP000664109"/>
    </source>
</evidence>
<comment type="caution">
    <text evidence="3">The sequence shown here is derived from an EMBL/GenBank/DDBJ whole genome shotgun (WGS) entry which is preliminary data.</text>
</comment>
<gene>
    <name evidence="3" type="ORF">JE024_26555</name>
</gene>
<sequence>MSDYRAERRADRAADAELKLKAKIETERLRAEERRKDAEAEDKRRRSQDAADAKERAAKRAAARARRSALVAKAASEAATLFVFSVMGAALVASYSSQLGYFRDHGANTLEATLGAFAIEAATWAFTALAARAERDHRPTGALRAGAFTLAAFAGVLNFLHWGGVLGVAFGVLAPLAAILWDRRTHPSTRTREDRKRDGAAKRRTRDRESAHKAVASIARSLVLADYDGALTESEAWRRAWRIEHGTDVLGMTPALRARSVDSGRRFRDAGEDGDGFSPEALAVDALLSDLFPEGESDGSQRPSGGPAKKRGPLGGIGLSRPGRTARKDDVEPLAGADLDAARKLYDAAPARFSTPAVAKLLGRSNQYAKRIRDAVKDERESH</sequence>
<keyword evidence="2" id="KW-1133">Transmembrane helix</keyword>
<feature type="region of interest" description="Disordered" evidence="1">
    <location>
        <begin position="187"/>
        <end position="212"/>
    </location>
</feature>
<proteinExistence type="predicted"/>
<organism evidence="3 4">
    <name type="scientific">Streptomyces zhihengii</name>
    <dbReference type="NCBI Taxonomy" id="1818004"/>
    <lineage>
        <taxon>Bacteria</taxon>
        <taxon>Bacillati</taxon>
        <taxon>Actinomycetota</taxon>
        <taxon>Actinomycetes</taxon>
        <taxon>Kitasatosporales</taxon>
        <taxon>Streptomycetaceae</taxon>
        <taxon>Streptomyces</taxon>
    </lineage>
</organism>